<evidence type="ECO:0000313" key="3">
    <source>
        <dbReference type="Proteomes" id="UP000217790"/>
    </source>
</evidence>
<keyword evidence="1" id="KW-1133">Transmembrane helix</keyword>
<evidence type="ECO:0000256" key="1">
    <source>
        <dbReference type="SAM" id="Phobius"/>
    </source>
</evidence>
<organism evidence="2 3">
    <name type="scientific">Armillaria gallica</name>
    <name type="common">Bulbous honey fungus</name>
    <name type="synonym">Armillaria bulbosa</name>
    <dbReference type="NCBI Taxonomy" id="47427"/>
    <lineage>
        <taxon>Eukaryota</taxon>
        <taxon>Fungi</taxon>
        <taxon>Dikarya</taxon>
        <taxon>Basidiomycota</taxon>
        <taxon>Agaricomycotina</taxon>
        <taxon>Agaricomycetes</taxon>
        <taxon>Agaricomycetidae</taxon>
        <taxon>Agaricales</taxon>
        <taxon>Marasmiineae</taxon>
        <taxon>Physalacriaceae</taxon>
        <taxon>Armillaria</taxon>
    </lineage>
</organism>
<reference evidence="3" key="1">
    <citation type="journal article" date="2017" name="Nat. Ecol. Evol.">
        <title>Genome expansion and lineage-specific genetic innovations in the forest pathogenic fungi Armillaria.</title>
        <authorList>
            <person name="Sipos G."/>
            <person name="Prasanna A.N."/>
            <person name="Walter M.C."/>
            <person name="O'Connor E."/>
            <person name="Balint B."/>
            <person name="Krizsan K."/>
            <person name="Kiss B."/>
            <person name="Hess J."/>
            <person name="Varga T."/>
            <person name="Slot J."/>
            <person name="Riley R."/>
            <person name="Boka B."/>
            <person name="Rigling D."/>
            <person name="Barry K."/>
            <person name="Lee J."/>
            <person name="Mihaltcheva S."/>
            <person name="LaButti K."/>
            <person name="Lipzen A."/>
            <person name="Waldron R."/>
            <person name="Moloney N.M."/>
            <person name="Sperisen C."/>
            <person name="Kredics L."/>
            <person name="Vagvoelgyi C."/>
            <person name="Patrignani A."/>
            <person name="Fitzpatrick D."/>
            <person name="Nagy I."/>
            <person name="Doyle S."/>
            <person name="Anderson J.B."/>
            <person name="Grigoriev I.V."/>
            <person name="Gueldener U."/>
            <person name="Muensterkoetter M."/>
            <person name="Nagy L.G."/>
        </authorList>
    </citation>
    <scope>NUCLEOTIDE SEQUENCE [LARGE SCALE GENOMIC DNA]</scope>
    <source>
        <strain evidence="3">Ar21-2</strain>
    </source>
</reference>
<protein>
    <submittedName>
        <fullName evidence="2">Uncharacterized protein</fullName>
    </submittedName>
</protein>
<dbReference type="AlphaFoldDB" id="A0A2H3DFY7"/>
<name>A0A2H3DFY7_ARMGA</name>
<keyword evidence="1" id="KW-0812">Transmembrane</keyword>
<keyword evidence="3" id="KW-1185">Reference proteome</keyword>
<dbReference type="Proteomes" id="UP000217790">
    <property type="component" value="Unassembled WGS sequence"/>
</dbReference>
<evidence type="ECO:0000313" key="2">
    <source>
        <dbReference type="EMBL" id="PBK94129.1"/>
    </source>
</evidence>
<feature type="transmembrane region" description="Helical" evidence="1">
    <location>
        <begin position="131"/>
        <end position="148"/>
    </location>
</feature>
<dbReference type="EMBL" id="KZ293655">
    <property type="protein sequence ID" value="PBK94129.1"/>
    <property type="molecule type" value="Genomic_DNA"/>
</dbReference>
<feature type="transmembrane region" description="Helical" evidence="1">
    <location>
        <begin position="63"/>
        <end position="81"/>
    </location>
</feature>
<proteinExistence type="predicted"/>
<dbReference type="InParanoid" id="A0A2H3DFY7"/>
<accession>A0A2H3DFY7</accession>
<keyword evidence="1" id="KW-0472">Membrane</keyword>
<sequence>MLKSAWMCWKLLLTKFWPIFFLKGCLQVFGAFYPCGSFTNTNGASGYVTFALNTRAVNFGSKICYLWTMISLFLGLKYANIRTNLGRSFPGPIPDIISSMATRSIDHLQNLEITYRCLPGSQIWLYQVDQGTFLLLVVLTAGFLLIVVR</sequence>
<gene>
    <name evidence="2" type="ORF">ARMGADRAFT_1029948</name>
</gene>